<accession>A0ACC2FB10</accession>
<keyword evidence="2" id="KW-1185">Reference proteome</keyword>
<organism evidence="1 2">
    <name type="scientific">Dallia pectoralis</name>
    <name type="common">Alaska blackfish</name>
    <dbReference type="NCBI Taxonomy" id="75939"/>
    <lineage>
        <taxon>Eukaryota</taxon>
        <taxon>Metazoa</taxon>
        <taxon>Chordata</taxon>
        <taxon>Craniata</taxon>
        <taxon>Vertebrata</taxon>
        <taxon>Euteleostomi</taxon>
        <taxon>Actinopterygii</taxon>
        <taxon>Neopterygii</taxon>
        <taxon>Teleostei</taxon>
        <taxon>Protacanthopterygii</taxon>
        <taxon>Esociformes</taxon>
        <taxon>Umbridae</taxon>
        <taxon>Dallia</taxon>
    </lineage>
</organism>
<gene>
    <name evidence="1" type="ORF">DPEC_G00323620</name>
</gene>
<reference evidence="1" key="1">
    <citation type="submission" date="2021-05" db="EMBL/GenBank/DDBJ databases">
        <authorList>
            <person name="Pan Q."/>
            <person name="Jouanno E."/>
            <person name="Zahm M."/>
            <person name="Klopp C."/>
            <person name="Cabau C."/>
            <person name="Louis A."/>
            <person name="Berthelot C."/>
            <person name="Parey E."/>
            <person name="Roest Crollius H."/>
            <person name="Montfort J."/>
            <person name="Robinson-Rechavi M."/>
            <person name="Bouchez O."/>
            <person name="Lampietro C."/>
            <person name="Lopez Roques C."/>
            <person name="Donnadieu C."/>
            <person name="Postlethwait J."/>
            <person name="Bobe J."/>
            <person name="Dillon D."/>
            <person name="Chandos A."/>
            <person name="von Hippel F."/>
            <person name="Guiguen Y."/>
        </authorList>
    </citation>
    <scope>NUCLEOTIDE SEQUENCE</scope>
    <source>
        <strain evidence="1">YG-Jan2019</strain>
    </source>
</reference>
<proteinExistence type="predicted"/>
<sequence length="106" mass="11640">MSSSYWHRFFSYCACFNVRRLLRGPQDAVIASPFSPNLIRTKNEGHLCRSRGIPDSIHIKNGSHLGMDGTRDDEIAGATRAGHAMPGLESSSGVSRDEKQCHPVKG</sequence>
<evidence type="ECO:0000313" key="1">
    <source>
        <dbReference type="EMBL" id="KAJ7988445.1"/>
    </source>
</evidence>
<name>A0ACC2FB10_DALPE</name>
<dbReference type="Proteomes" id="UP001157502">
    <property type="component" value="Chromosome 31"/>
</dbReference>
<comment type="caution">
    <text evidence="1">The sequence shown here is derived from an EMBL/GenBank/DDBJ whole genome shotgun (WGS) entry which is preliminary data.</text>
</comment>
<evidence type="ECO:0000313" key="2">
    <source>
        <dbReference type="Proteomes" id="UP001157502"/>
    </source>
</evidence>
<protein>
    <submittedName>
        <fullName evidence="1">Uncharacterized protein</fullName>
    </submittedName>
</protein>
<dbReference type="EMBL" id="CM055758">
    <property type="protein sequence ID" value="KAJ7988445.1"/>
    <property type="molecule type" value="Genomic_DNA"/>
</dbReference>